<keyword evidence="6" id="KW-0732">Signal</keyword>
<dbReference type="EMBL" id="JAEFBK010000008">
    <property type="protein sequence ID" value="KAG7575983.1"/>
    <property type="molecule type" value="Genomic_DNA"/>
</dbReference>
<keyword evidence="3" id="KW-0295">Fungicide</keyword>
<dbReference type="Pfam" id="PF24552">
    <property type="entry name" value="Defensin"/>
    <property type="match status" value="1"/>
</dbReference>
<evidence type="ECO:0000256" key="1">
    <source>
        <dbReference type="ARBA" id="ARBA00006722"/>
    </source>
</evidence>
<name>A0A8T2APK0_9BRAS</name>
<protein>
    <recommendedName>
        <fullName evidence="7">Defensin-like domain-containing protein</fullName>
    </recommendedName>
</protein>
<evidence type="ECO:0000259" key="7">
    <source>
        <dbReference type="Pfam" id="PF24552"/>
    </source>
</evidence>
<comment type="caution">
    <text evidence="8">The sequence shown here is derived from an EMBL/GenBank/DDBJ whole genome shotgun (WGS) entry which is preliminary data.</text>
</comment>
<evidence type="ECO:0000256" key="3">
    <source>
        <dbReference type="ARBA" id="ARBA00022577"/>
    </source>
</evidence>
<evidence type="ECO:0000256" key="5">
    <source>
        <dbReference type="ARBA" id="ARBA00023157"/>
    </source>
</evidence>
<keyword evidence="5" id="KW-1015">Disulfide bond</keyword>
<dbReference type="GO" id="GO:0031640">
    <property type="term" value="P:killing of cells of another organism"/>
    <property type="evidence" value="ECO:0007669"/>
    <property type="project" value="UniProtKB-KW"/>
</dbReference>
<evidence type="ECO:0000313" key="9">
    <source>
        <dbReference type="Proteomes" id="UP000694240"/>
    </source>
</evidence>
<evidence type="ECO:0000256" key="4">
    <source>
        <dbReference type="ARBA" id="ARBA00022821"/>
    </source>
</evidence>
<gene>
    <name evidence="8" type="ORF">ISN45_Aa03g004270</name>
</gene>
<evidence type="ECO:0000256" key="2">
    <source>
        <dbReference type="ARBA" id="ARBA00022529"/>
    </source>
</evidence>
<organism evidence="8 9">
    <name type="scientific">Arabidopsis thaliana x Arabidopsis arenosa</name>
    <dbReference type="NCBI Taxonomy" id="1240361"/>
    <lineage>
        <taxon>Eukaryota</taxon>
        <taxon>Viridiplantae</taxon>
        <taxon>Streptophyta</taxon>
        <taxon>Embryophyta</taxon>
        <taxon>Tracheophyta</taxon>
        <taxon>Spermatophyta</taxon>
        <taxon>Magnoliopsida</taxon>
        <taxon>eudicotyledons</taxon>
        <taxon>Gunneridae</taxon>
        <taxon>Pentapetalae</taxon>
        <taxon>rosids</taxon>
        <taxon>malvids</taxon>
        <taxon>Brassicales</taxon>
        <taxon>Brassicaceae</taxon>
        <taxon>Camelineae</taxon>
        <taxon>Arabidopsis</taxon>
    </lineage>
</organism>
<feature type="chain" id="PRO_5035924817" description="Defensin-like domain-containing protein" evidence="6">
    <location>
        <begin position="22"/>
        <end position="76"/>
    </location>
</feature>
<evidence type="ECO:0000313" key="8">
    <source>
        <dbReference type="EMBL" id="KAG7575983.1"/>
    </source>
</evidence>
<comment type="similarity">
    <text evidence="1">Belongs to the DEFL family.</text>
</comment>
<feature type="signal peptide" evidence="6">
    <location>
        <begin position="1"/>
        <end position="21"/>
    </location>
</feature>
<sequence length="76" mass="8592">MTFCLLVTLVVVPLSNHNVLASGEELKKVIYTCKQTLCTYRYGNHECFVDCVMEHHRDGECRSPSPKAPLQCCCID</sequence>
<dbReference type="GO" id="GO:0050832">
    <property type="term" value="P:defense response to fungus"/>
    <property type="evidence" value="ECO:0007669"/>
    <property type="project" value="UniProtKB-KW"/>
</dbReference>
<reference evidence="8 9" key="1">
    <citation type="submission" date="2020-12" db="EMBL/GenBank/DDBJ databases">
        <title>Concerted genomic and epigenomic changes stabilize Arabidopsis allopolyploids.</title>
        <authorList>
            <person name="Chen Z."/>
        </authorList>
    </citation>
    <scope>NUCLEOTIDE SEQUENCE [LARGE SCALE GENOMIC DNA]</scope>
    <source>
        <strain evidence="8">Allo738</strain>
        <tissue evidence="8">Leaf</tissue>
    </source>
</reference>
<keyword evidence="2" id="KW-0929">Antimicrobial</keyword>
<dbReference type="InterPro" id="IPR056373">
    <property type="entry name" value="Defensin-like_dom"/>
</dbReference>
<accession>A0A8T2APK0</accession>
<evidence type="ECO:0000256" key="6">
    <source>
        <dbReference type="SAM" id="SignalP"/>
    </source>
</evidence>
<feature type="domain" description="Defensin-like" evidence="7">
    <location>
        <begin position="32"/>
        <end position="74"/>
    </location>
</feature>
<keyword evidence="4" id="KW-0611">Plant defense</keyword>
<proteinExistence type="inferred from homology"/>
<dbReference type="AlphaFoldDB" id="A0A8T2APK0"/>
<keyword evidence="9" id="KW-1185">Reference proteome</keyword>
<dbReference type="Proteomes" id="UP000694240">
    <property type="component" value="Chromosome 8"/>
</dbReference>